<accession>A0A0P1I5W7</accession>
<sequence>MTEIERPQDKLERHTKSYLESLKLGEVIEQPQGVGKFPDFSVNGRIAVEVTLLVAPPSDGAHNSPDTDLPSLTQSVKNVIEGVKMVHYERTRYVDVHFFSMPDQRGKKPILNALKTFLNRCADEGIREVRNHELCKDVEVDIFVGGKRCRPFLQGGVTGDHMAGWLVEDLLSQCQHAVLRKEKKLEKFAGHYQEYWLAVGSAFSVGLPKAAFSQFVGSFDVRTNFSKLILIDGNRPENAKEVVLPLDNGNTPS</sequence>
<dbReference type="EMBL" id="CYTW01000001">
    <property type="protein sequence ID" value="CUJ91850.1"/>
    <property type="molecule type" value="Genomic_DNA"/>
</dbReference>
<dbReference type="Proteomes" id="UP000051870">
    <property type="component" value="Unassembled WGS sequence"/>
</dbReference>
<evidence type="ECO:0000313" key="1">
    <source>
        <dbReference type="EMBL" id="CUJ91850.1"/>
    </source>
</evidence>
<organism evidence="1 2">
    <name type="scientific">Shimia thalassica</name>
    <dbReference type="NCBI Taxonomy" id="1715693"/>
    <lineage>
        <taxon>Bacteria</taxon>
        <taxon>Pseudomonadati</taxon>
        <taxon>Pseudomonadota</taxon>
        <taxon>Alphaproteobacteria</taxon>
        <taxon>Rhodobacterales</taxon>
        <taxon>Roseobacteraceae</taxon>
    </lineage>
</organism>
<name>A0A0P1I5W7_9RHOB</name>
<gene>
    <name evidence="1" type="ORF">PH7735_01416</name>
</gene>
<dbReference type="RefSeq" id="WP_058310546.1">
    <property type="nucleotide sequence ID" value="NZ_CYTW01000001.1"/>
</dbReference>
<evidence type="ECO:0000313" key="2">
    <source>
        <dbReference type="Proteomes" id="UP000051870"/>
    </source>
</evidence>
<proteinExistence type="predicted"/>
<reference evidence="2" key="1">
    <citation type="submission" date="2015-09" db="EMBL/GenBank/DDBJ databases">
        <authorList>
            <person name="Rodrigo-Torres Lidia"/>
            <person name="Arahal R.David."/>
        </authorList>
    </citation>
    <scope>NUCLEOTIDE SEQUENCE [LARGE SCALE GENOMIC DNA]</scope>
    <source>
        <strain evidence="2">CECT 7735</strain>
    </source>
</reference>
<dbReference type="AlphaFoldDB" id="A0A0P1I5W7"/>
<dbReference type="GeneID" id="83880472"/>
<dbReference type="STRING" id="1715693.PH7735_01416"/>
<protein>
    <submittedName>
        <fullName evidence="1">Uncharacterized protein</fullName>
    </submittedName>
</protein>
<keyword evidence="2" id="KW-1185">Reference proteome</keyword>